<keyword evidence="10" id="KW-0325">Glycoprotein</keyword>
<dbReference type="AlphaFoldDB" id="A0A061RSX4"/>
<dbReference type="InterPro" id="IPR050943">
    <property type="entry name" value="Glycosyltr_29_Sialyltrsf"/>
</dbReference>
<comment type="similarity">
    <text evidence="2">Belongs to the glycosyltransferase 29 family.</text>
</comment>
<evidence type="ECO:0000256" key="4">
    <source>
        <dbReference type="ARBA" id="ARBA00022679"/>
    </source>
</evidence>
<dbReference type="InterPro" id="IPR038578">
    <property type="entry name" value="GT29-like_sf"/>
</dbReference>
<feature type="region of interest" description="Disordered" evidence="11">
    <location>
        <begin position="52"/>
        <end position="94"/>
    </location>
</feature>
<dbReference type="GO" id="GO:0000139">
    <property type="term" value="C:Golgi membrane"/>
    <property type="evidence" value="ECO:0007669"/>
    <property type="project" value="UniProtKB-SubCell"/>
</dbReference>
<protein>
    <submittedName>
        <fullName evidence="12">Beta-galactoside alpha--sialyltransferase 2</fullName>
    </submittedName>
</protein>
<keyword evidence="9" id="KW-0472">Membrane</keyword>
<evidence type="ECO:0000256" key="2">
    <source>
        <dbReference type="ARBA" id="ARBA00006003"/>
    </source>
</evidence>
<keyword evidence="3 12" id="KW-0328">Glycosyltransferase</keyword>
<sequence>MKGTVSNQNKTGCHSQVSCDCSSPKQFTGSCLRVIAVLFLILTVSQLKRAHNKTQAISSSVRDDDQRQHMKPRQNDSQTNPNFETEPTSEANGTLPNSIEQIYKAHSTILLKNPSLKNFPRIGVLGRSPASFLTINYSVQTKKQKAVGTKESIVWKDSEPTISADQPSESLTAPQVWQVEMTQQEASVGVAPTQSVSFHSGVGGQQQPLVLPRPFDAWRRTSLEGIPAEGNRSRASHNAAAAPSIHNVLGTRDADAAVPGSKGQDGEAARAQSSARIASGPKSGLFQGSFILTKGDRVGKALLFPIKRQRNRLSHYRIGRITPELWSLLPEDDFLRRRGRRGSCAVVGNGGTLLLYELGSAIDAHDVVLRLNAGPREGFSANVGSRADLRLVNRAHMGFRESPTERVLQHVSTADALGQFAGIRRRAPQALVDMLSIDFHEHAFRYTDKGVLSNGFYAALLASEICENVTLYGFLKQWRGQVRYHYYNKEEPDGRQSTRDSLEELRLQRFLSERPGTHRHGEPCMDGAHGGQLGCGNCPRGTTCAPGVWHPVPLPGFCYGR</sequence>
<evidence type="ECO:0000256" key="7">
    <source>
        <dbReference type="ARBA" id="ARBA00022989"/>
    </source>
</evidence>
<dbReference type="Gene3D" id="3.90.1480.20">
    <property type="entry name" value="Glycosyl transferase family 29"/>
    <property type="match status" value="1"/>
</dbReference>
<keyword evidence="7" id="KW-1133">Transmembrane helix</keyword>
<evidence type="ECO:0000256" key="3">
    <source>
        <dbReference type="ARBA" id="ARBA00022676"/>
    </source>
</evidence>
<evidence type="ECO:0000256" key="10">
    <source>
        <dbReference type="ARBA" id="ARBA00023180"/>
    </source>
</evidence>
<dbReference type="CDD" id="cd19952">
    <property type="entry name" value="GT29"/>
    <property type="match status" value="1"/>
</dbReference>
<dbReference type="EMBL" id="GBEZ01012037">
    <property type="protein sequence ID" value="JAC73815.1"/>
    <property type="molecule type" value="Transcribed_RNA"/>
</dbReference>
<proteinExistence type="inferred from homology"/>
<dbReference type="PANTHER" id="PTHR11987:SF36">
    <property type="entry name" value="SIA-ALPHA-2,3-GAL-BETA-1,4-GLCNAC-R:ALPHA 2,8-SIALYLTRANSFERASE"/>
    <property type="match status" value="1"/>
</dbReference>
<gene>
    <name evidence="12" type="ORF">TSPGSL018_27731</name>
</gene>
<keyword evidence="8" id="KW-0333">Golgi apparatus</keyword>
<comment type="subcellular location">
    <subcellularLocation>
        <location evidence="1">Golgi apparatus membrane</location>
        <topology evidence="1">Single-pass type II membrane protein</topology>
    </subcellularLocation>
</comment>
<accession>A0A061RSX4</accession>
<feature type="non-terminal residue" evidence="12">
    <location>
        <position position="561"/>
    </location>
</feature>
<keyword evidence="4 12" id="KW-0808">Transferase</keyword>
<evidence type="ECO:0000256" key="9">
    <source>
        <dbReference type="ARBA" id="ARBA00023136"/>
    </source>
</evidence>
<organism evidence="12">
    <name type="scientific">Tetraselmis sp. GSL018</name>
    <dbReference type="NCBI Taxonomy" id="582737"/>
    <lineage>
        <taxon>Eukaryota</taxon>
        <taxon>Viridiplantae</taxon>
        <taxon>Chlorophyta</taxon>
        <taxon>core chlorophytes</taxon>
        <taxon>Chlorodendrophyceae</taxon>
        <taxon>Chlorodendrales</taxon>
        <taxon>Chlorodendraceae</taxon>
        <taxon>Tetraselmis</taxon>
    </lineage>
</organism>
<keyword evidence="5" id="KW-0812">Transmembrane</keyword>
<evidence type="ECO:0000256" key="1">
    <source>
        <dbReference type="ARBA" id="ARBA00004323"/>
    </source>
</evidence>
<evidence type="ECO:0000256" key="11">
    <source>
        <dbReference type="SAM" id="MobiDB-lite"/>
    </source>
</evidence>
<dbReference type="PANTHER" id="PTHR11987">
    <property type="entry name" value="ALPHA-2,8-SIALYLTRANSFERASE"/>
    <property type="match status" value="1"/>
</dbReference>
<evidence type="ECO:0000313" key="12">
    <source>
        <dbReference type="EMBL" id="JAC73815.1"/>
    </source>
</evidence>
<name>A0A061RSX4_9CHLO</name>
<dbReference type="Pfam" id="PF00777">
    <property type="entry name" value="Glyco_transf_29"/>
    <property type="match status" value="2"/>
</dbReference>
<evidence type="ECO:0000256" key="8">
    <source>
        <dbReference type="ARBA" id="ARBA00023034"/>
    </source>
</evidence>
<dbReference type="InterPro" id="IPR001675">
    <property type="entry name" value="Glyco_trans_29"/>
</dbReference>
<dbReference type="GO" id="GO:0008373">
    <property type="term" value="F:sialyltransferase activity"/>
    <property type="evidence" value="ECO:0007669"/>
    <property type="project" value="InterPro"/>
</dbReference>
<feature type="compositionally biased region" description="Polar residues" evidence="11">
    <location>
        <begin position="75"/>
        <end position="94"/>
    </location>
</feature>
<evidence type="ECO:0000256" key="5">
    <source>
        <dbReference type="ARBA" id="ARBA00022692"/>
    </source>
</evidence>
<reference evidence="12" key="1">
    <citation type="submission" date="2014-05" db="EMBL/GenBank/DDBJ databases">
        <title>The transcriptome of the halophilic microalga Tetraselmis sp. GSL018 isolated from the Great Salt Lake, Utah.</title>
        <authorList>
            <person name="Jinkerson R.E."/>
            <person name="D'Adamo S."/>
            <person name="Posewitz M.C."/>
        </authorList>
    </citation>
    <scope>NUCLEOTIDE SEQUENCE</scope>
    <source>
        <strain evidence="12">GSL018</strain>
    </source>
</reference>
<evidence type="ECO:0000256" key="6">
    <source>
        <dbReference type="ARBA" id="ARBA00022968"/>
    </source>
</evidence>
<keyword evidence="6" id="KW-0735">Signal-anchor</keyword>
<feature type="region of interest" description="Disordered" evidence="11">
    <location>
        <begin position="257"/>
        <end position="277"/>
    </location>
</feature>